<dbReference type="EMBL" id="JABFXE010000074">
    <property type="protein sequence ID" value="NUQ87171.1"/>
    <property type="molecule type" value="Genomic_DNA"/>
</dbReference>
<accession>A0A850C3R2</accession>
<evidence type="ECO:0000313" key="2">
    <source>
        <dbReference type="EMBL" id="NUQ87171.1"/>
    </source>
</evidence>
<comment type="caution">
    <text evidence="2">The sequence shown here is derived from an EMBL/GenBank/DDBJ whole genome shotgun (WGS) entry which is preliminary data.</text>
</comment>
<proteinExistence type="predicted"/>
<sequence length="201" mass="21047">GQQPPGYGQQPGYGALPPAPKSKTPLILGIGGGAVVLIIAIVLLVLKPWGAGAPTASDSPEDVANKALPLMGDLFEAAYANDPDAVQGVIDDLAPFMCESMQSEMEGTAEDLDFEAQAEDMGVTDVPPIDIEVDFSYEVTGSSEDGDTATVDYTISYNSAVPEFGDDGMSVTGWTSERVEDEADSMNFVKEDGVWKACDAS</sequence>
<keyword evidence="1" id="KW-0812">Transmembrane</keyword>
<evidence type="ECO:0000313" key="3">
    <source>
        <dbReference type="Proteomes" id="UP000574690"/>
    </source>
</evidence>
<gene>
    <name evidence="2" type="ORF">HOQ43_01710</name>
</gene>
<organism evidence="2 3">
    <name type="scientific">Glycomyces artemisiae</name>
    <dbReference type="NCBI Taxonomy" id="1076443"/>
    <lineage>
        <taxon>Bacteria</taxon>
        <taxon>Bacillati</taxon>
        <taxon>Actinomycetota</taxon>
        <taxon>Actinomycetes</taxon>
        <taxon>Glycomycetales</taxon>
        <taxon>Glycomycetaceae</taxon>
        <taxon>Glycomyces</taxon>
    </lineage>
</organism>
<feature type="transmembrane region" description="Helical" evidence="1">
    <location>
        <begin position="26"/>
        <end position="46"/>
    </location>
</feature>
<dbReference type="AlphaFoldDB" id="A0A850C3R2"/>
<keyword evidence="1" id="KW-1133">Transmembrane helix</keyword>
<keyword evidence="1" id="KW-0472">Membrane</keyword>
<protein>
    <recommendedName>
        <fullName evidence="4">DUF4878 domain-containing protein</fullName>
    </recommendedName>
</protein>
<name>A0A850C3R2_9ACTN</name>
<feature type="non-terminal residue" evidence="2">
    <location>
        <position position="1"/>
    </location>
</feature>
<dbReference type="Proteomes" id="UP000574690">
    <property type="component" value="Unassembled WGS sequence"/>
</dbReference>
<evidence type="ECO:0008006" key="4">
    <source>
        <dbReference type="Google" id="ProtNLM"/>
    </source>
</evidence>
<reference evidence="2 3" key="1">
    <citation type="submission" date="2020-05" db="EMBL/GenBank/DDBJ databases">
        <title>DNA-SIP metagenomic assembled genomes.</title>
        <authorList>
            <person name="Yu J."/>
        </authorList>
    </citation>
    <scope>NUCLEOTIDE SEQUENCE [LARGE SCALE GENOMIC DNA]</scope>
    <source>
        <strain evidence="2">Bin5.27</strain>
    </source>
</reference>
<evidence type="ECO:0000256" key="1">
    <source>
        <dbReference type="SAM" id="Phobius"/>
    </source>
</evidence>